<dbReference type="PANTHER" id="PTHR34236:SF1">
    <property type="entry name" value="DIMETHYL SULFOXIDE REDUCTASE TRANSCRIPTIONAL ACTIVATOR"/>
    <property type="match status" value="1"/>
</dbReference>
<dbReference type="EMBL" id="JBHSFA010000004">
    <property type="protein sequence ID" value="MFC4541835.1"/>
    <property type="molecule type" value="Genomic_DNA"/>
</dbReference>
<dbReference type="Pfam" id="PF04967">
    <property type="entry name" value="HTH_10"/>
    <property type="match status" value="1"/>
</dbReference>
<accession>A0ABD5PNE1</accession>
<name>A0ABD5PNE1_9EURY</name>
<keyword evidence="2" id="KW-0804">Transcription</keyword>
<dbReference type="SUPFAM" id="SSF88659">
    <property type="entry name" value="Sigma3 and sigma4 domains of RNA polymerase sigma factors"/>
    <property type="match status" value="1"/>
</dbReference>
<dbReference type="Proteomes" id="UP001595898">
    <property type="component" value="Unassembled WGS sequence"/>
</dbReference>
<comment type="caution">
    <text evidence="5">The sequence shown here is derived from an EMBL/GenBank/DDBJ whole genome shotgun (WGS) entry which is preliminary data.</text>
</comment>
<feature type="domain" description="HTH bat-type" evidence="3">
    <location>
        <begin position="161"/>
        <end position="212"/>
    </location>
</feature>
<evidence type="ECO:0000313" key="6">
    <source>
        <dbReference type="Proteomes" id="UP001595898"/>
    </source>
</evidence>
<evidence type="ECO:0000313" key="5">
    <source>
        <dbReference type="EMBL" id="MFC4541835.1"/>
    </source>
</evidence>
<dbReference type="InterPro" id="IPR007050">
    <property type="entry name" value="HTH_bacterioopsin"/>
</dbReference>
<dbReference type="PANTHER" id="PTHR34236">
    <property type="entry name" value="DIMETHYL SULFOXIDE REDUCTASE TRANSCRIPTIONAL ACTIVATOR"/>
    <property type="match status" value="1"/>
</dbReference>
<evidence type="ECO:0000259" key="3">
    <source>
        <dbReference type="Pfam" id="PF04967"/>
    </source>
</evidence>
<evidence type="ECO:0000256" key="1">
    <source>
        <dbReference type="ARBA" id="ARBA00023015"/>
    </source>
</evidence>
<keyword evidence="1" id="KW-0805">Transcription regulation</keyword>
<evidence type="ECO:0000259" key="4">
    <source>
        <dbReference type="Pfam" id="PF24280"/>
    </source>
</evidence>
<proteinExistence type="predicted"/>
<dbReference type="InterPro" id="IPR056531">
    <property type="entry name" value="HVO_A0563_N"/>
</dbReference>
<reference evidence="5 6" key="1">
    <citation type="journal article" date="2019" name="Int. J. Syst. Evol. Microbiol.">
        <title>The Global Catalogue of Microorganisms (GCM) 10K type strain sequencing project: providing services to taxonomists for standard genome sequencing and annotation.</title>
        <authorList>
            <consortium name="The Broad Institute Genomics Platform"/>
            <consortium name="The Broad Institute Genome Sequencing Center for Infectious Disease"/>
            <person name="Wu L."/>
            <person name="Ma J."/>
        </authorList>
    </citation>
    <scope>NUCLEOTIDE SEQUENCE [LARGE SCALE GENOMIC DNA]</scope>
    <source>
        <strain evidence="5 6">WLHS5</strain>
    </source>
</reference>
<sequence>MHEVTFRLSGTGGFAAITDEFDATIALWCNDHADLLRVRGSPDDVDRICDRVDEIAGVDDALVAGDRAVVVTTDCVRGTDEPTVDAHLADSGCVLLPPLRYEAGTRCCRVLALSADRLTALYRSLQDAFDVTVAEKRALDPDVDGVAAESPLGLDRVLPSLTKRQQQVFTLAVERGYYQSPRETSMAAIAETVGIDRRTAEDHRRRAEAKLFDAVVAYYRRD</sequence>
<dbReference type="RefSeq" id="WP_250142729.1">
    <property type="nucleotide sequence ID" value="NZ_JALIQP010000008.1"/>
</dbReference>
<dbReference type="InterPro" id="IPR013324">
    <property type="entry name" value="RNA_pol_sigma_r3/r4-like"/>
</dbReference>
<gene>
    <name evidence="5" type="ORF">ACFO5R_07825</name>
</gene>
<dbReference type="Gene3D" id="1.10.10.10">
    <property type="entry name" value="Winged helix-like DNA-binding domain superfamily/Winged helix DNA-binding domain"/>
    <property type="match status" value="1"/>
</dbReference>
<feature type="domain" description="HVO-A0563 N-terminal" evidence="4">
    <location>
        <begin position="3"/>
        <end position="140"/>
    </location>
</feature>
<protein>
    <submittedName>
        <fullName evidence="5">Helix-turn-helix domain-containing protein</fullName>
    </submittedName>
</protein>
<dbReference type="AlphaFoldDB" id="A0ABD5PNE1"/>
<organism evidence="5 6">
    <name type="scientific">Halosolutus amylolyticus</name>
    <dbReference type="NCBI Taxonomy" id="2932267"/>
    <lineage>
        <taxon>Archaea</taxon>
        <taxon>Methanobacteriati</taxon>
        <taxon>Methanobacteriota</taxon>
        <taxon>Stenosarchaea group</taxon>
        <taxon>Halobacteria</taxon>
        <taxon>Halobacteriales</taxon>
        <taxon>Natrialbaceae</taxon>
        <taxon>Halosolutus</taxon>
    </lineage>
</organism>
<dbReference type="Pfam" id="PF24280">
    <property type="entry name" value="HVO_A0563_N"/>
    <property type="match status" value="1"/>
</dbReference>
<evidence type="ECO:0000256" key="2">
    <source>
        <dbReference type="ARBA" id="ARBA00023163"/>
    </source>
</evidence>
<keyword evidence="6" id="KW-1185">Reference proteome</keyword>
<dbReference type="InterPro" id="IPR036388">
    <property type="entry name" value="WH-like_DNA-bd_sf"/>
</dbReference>